<dbReference type="SUPFAM" id="SSF52047">
    <property type="entry name" value="RNI-like"/>
    <property type="match status" value="1"/>
</dbReference>
<dbReference type="Proteomes" id="UP000076154">
    <property type="component" value="Unassembled WGS sequence"/>
</dbReference>
<comment type="caution">
    <text evidence="1">The sequence shown here is derived from an EMBL/GenBank/DDBJ whole genome shotgun (WGS) entry which is preliminary data.</text>
</comment>
<protein>
    <recommendedName>
        <fullName evidence="3">F-box domain-containing protein</fullName>
    </recommendedName>
</protein>
<evidence type="ECO:0000313" key="2">
    <source>
        <dbReference type="Proteomes" id="UP000076154"/>
    </source>
</evidence>
<proteinExistence type="predicted"/>
<sequence>TRDTFKSLVLSAQVLENKHSLVSRKLRVRDFDRGHKLINMRALELVLPKLSALNHIRFELAASPPADLLLSAAAVSTLDAVEFHTARFDGPSLAPTFSQFSQLRSLTLFIGQYRMRDLNQKQELENIKATLNELAGTLVELEMSGDLVGMTTLSTISWPRLRKLVLTNHIPFGKTIPLTTMVAQMSCLRTLGLNFAAVFAWADMTPIKFCFDLDGVPSPPLPSILPHLEVLSISNALPEDPLFEQLPPNLQVLRVLAIRDHSPGYYSTLNEAAAFRVIALAGRLPLFELALNLEKTPSPSILKAIAAISIPDAPTSLLQASLIRPLHRMRHLRDLRLTVELGPQDDSGAKVVPVERTKIVTRMDTAAQEFAAGLPQLHYISFSFWNSFKFDGITRNLIWYRYGIF</sequence>
<evidence type="ECO:0000313" key="1">
    <source>
        <dbReference type="EMBL" id="RDB26957.1"/>
    </source>
</evidence>
<dbReference type="OrthoDB" id="2747524at2759"/>
<feature type="non-terminal residue" evidence="1">
    <location>
        <position position="1"/>
    </location>
</feature>
<accession>A0A369K2I7</accession>
<organism evidence="1 2">
    <name type="scientific">Hypsizygus marmoreus</name>
    <name type="common">White beech mushroom</name>
    <name type="synonym">Agaricus marmoreus</name>
    <dbReference type="NCBI Taxonomy" id="39966"/>
    <lineage>
        <taxon>Eukaryota</taxon>
        <taxon>Fungi</taxon>
        <taxon>Dikarya</taxon>
        <taxon>Basidiomycota</taxon>
        <taxon>Agaricomycotina</taxon>
        <taxon>Agaricomycetes</taxon>
        <taxon>Agaricomycetidae</taxon>
        <taxon>Agaricales</taxon>
        <taxon>Tricholomatineae</taxon>
        <taxon>Lyophyllaceae</taxon>
        <taxon>Hypsizygus</taxon>
    </lineage>
</organism>
<keyword evidence="2" id="KW-1185">Reference proteome</keyword>
<gene>
    <name evidence="1" type="ORF">Hypma_004996</name>
</gene>
<dbReference type="AlphaFoldDB" id="A0A369K2I7"/>
<evidence type="ECO:0008006" key="3">
    <source>
        <dbReference type="Google" id="ProtNLM"/>
    </source>
</evidence>
<dbReference type="InParanoid" id="A0A369K2I7"/>
<name>A0A369K2I7_HYPMA</name>
<dbReference type="InterPro" id="IPR032675">
    <property type="entry name" value="LRR_dom_sf"/>
</dbReference>
<reference evidence="1" key="1">
    <citation type="submission" date="2018-04" db="EMBL/GenBank/DDBJ databases">
        <title>Whole genome sequencing of Hypsizygus marmoreus.</title>
        <authorList>
            <person name="Choi I.-G."/>
            <person name="Min B."/>
            <person name="Kim J.-G."/>
            <person name="Kim S."/>
            <person name="Oh Y.-L."/>
            <person name="Kong W.-S."/>
            <person name="Park H."/>
            <person name="Jeong J."/>
            <person name="Song E.-S."/>
        </authorList>
    </citation>
    <scope>NUCLEOTIDE SEQUENCE [LARGE SCALE GENOMIC DNA]</scope>
    <source>
        <strain evidence="1">51987-8</strain>
    </source>
</reference>
<dbReference type="EMBL" id="LUEZ02000021">
    <property type="protein sequence ID" value="RDB26957.1"/>
    <property type="molecule type" value="Genomic_DNA"/>
</dbReference>
<dbReference type="Gene3D" id="3.80.10.10">
    <property type="entry name" value="Ribonuclease Inhibitor"/>
    <property type="match status" value="1"/>
</dbReference>
<feature type="non-terminal residue" evidence="1">
    <location>
        <position position="405"/>
    </location>
</feature>